<dbReference type="EMBL" id="CAJQZP010000978">
    <property type="protein sequence ID" value="CAG5005543.1"/>
    <property type="molecule type" value="Genomic_DNA"/>
</dbReference>
<keyword evidence="3" id="KW-1185">Reference proteome</keyword>
<dbReference type="AlphaFoldDB" id="A0A8S3X8Z8"/>
<proteinExistence type="predicted"/>
<accession>A0A8S3X8Z8</accession>
<evidence type="ECO:0000256" key="1">
    <source>
        <dbReference type="SAM" id="SignalP"/>
    </source>
</evidence>
<sequence>MKAKTIFTLMGVSYFTFALCNPDADESGDTVQNAQPIALEETGERKRKLETPEVVLQLKYDRGELNRIYLAQFRKGVNKWVPSVPAQRDLCTDLCHAGLGGNACGTTCPKLIPVGLQLALLNGNQSDAVYGQPRVYVCPTLCDNRLGEPLCSCPEKEDREAVSEDVDWPAICETFCATDGYVLAGCPACRESPQSTASYQLASTRVLNTVDGWSSWCNVQCSQGQGGAACNCDRAPFQ</sequence>
<keyword evidence="1" id="KW-0732">Signal</keyword>
<feature type="signal peptide" evidence="1">
    <location>
        <begin position="1"/>
        <end position="18"/>
    </location>
</feature>
<gene>
    <name evidence="2" type="ORF">PAPOLLO_LOCUS14588</name>
</gene>
<evidence type="ECO:0000313" key="2">
    <source>
        <dbReference type="EMBL" id="CAG5005543.1"/>
    </source>
</evidence>
<evidence type="ECO:0000313" key="3">
    <source>
        <dbReference type="Proteomes" id="UP000691718"/>
    </source>
</evidence>
<comment type="caution">
    <text evidence="2">The sequence shown here is derived from an EMBL/GenBank/DDBJ whole genome shotgun (WGS) entry which is preliminary data.</text>
</comment>
<name>A0A8S3X8Z8_PARAO</name>
<dbReference type="Proteomes" id="UP000691718">
    <property type="component" value="Unassembled WGS sequence"/>
</dbReference>
<reference evidence="2" key="1">
    <citation type="submission" date="2021-04" db="EMBL/GenBank/DDBJ databases">
        <authorList>
            <person name="Tunstrom K."/>
        </authorList>
    </citation>
    <scope>NUCLEOTIDE SEQUENCE</scope>
</reference>
<dbReference type="OrthoDB" id="8173223at2759"/>
<organism evidence="2 3">
    <name type="scientific">Parnassius apollo</name>
    <name type="common">Apollo butterfly</name>
    <name type="synonym">Papilio apollo</name>
    <dbReference type="NCBI Taxonomy" id="110799"/>
    <lineage>
        <taxon>Eukaryota</taxon>
        <taxon>Metazoa</taxon>
        <taxon>Ecdysozoa</taxon>
        <taxon>Arthropoda</taxon>
        <taxon>Hexapoda</taxon>
        <taxon>Insecta</taxon>
        <taxon>Pterygota</taxon>
        <taxon>Neoptera</taxon>
        <taxon>Endopterygota</taxon>
        <taxon>Lepidoptera</taxon>
        <taxon>Glossata</taxon>
        <taxon>Ditrysia</taxon>
        <taxon>Papilionoidea</taxon>
        <taxon>Papilionidae</taxon>
        <taxon>Parnassiinae</taxon>
        <taxon>Parnassini</taxon>
        <taxon>Parnassius</taxon>
        <taxon>Parnassius</taxon>
    </lineage>
</organism>
<protein>
    <submittedName>
        <fullName evidence="2">(apollo) hypothetical protein</fullName>
    </submittedName>
</protein>
<feature type="chain" id="PRO_5035786292" evidence="1">
    <location>
        <begin position="19"/>
        <end position="238"/>
    </location>
</feature>